<organism evidence="2 3">
    <name type="scientific">Apostasia shenzhenica</name>
    <dbReference type="NCBI Taxonomy" id="1088818"/>
    <lineage>
        <taxon>Eukaryota</taxon>
        <taxon>Viridiplantae</taxon>
        <taxon>Streptophyta</taxon>
        <taxon>Embryophyta</taxon>
        <taxon>Tracheophyta</taxon>
        <taxon>Spermatophyta</taxon>
        <taxon>Magnoliopsida</taxon>
        <taxon>Liliopsida</taxon>
        <taxon>Asparagales</taxon>
        <taxon>Orchidaceae</taxon>
        <taxon>Apostasioideae</taxon>
        <taxon>Apostasia</taxon>
    </lineage>
</organism>
<proteinExistence type="predicted"/>
<evidence type="ECO:0000256" key="1">
    <source>
        <dbReference type="SAM" id="MobiDB-lite"/>
    </source>
</evidence>
<reference evidence="2 3" key="1">
    <citation type="journal article" date="2017" name="Nature">
        <title>The Apostasia genome and the evolution of orchids.</title>
        <authorList>
            <person name="Zhang G.Q."/>
            <person name="Liu K.W."/>
            <person name="Li Z."/>
            <person name="Lohaus R."/>
            <person name="Hsiao Y.Y."/>
            <person name="Niu S.C."/>
            <person name="Wang J.Y."/>
            <person name="Lin Y.C."/>
            <person name="Xu Q."/>
            <person name="Chen L.J."/>
            <person name="Yoshida K."/>
            <person name="Fujiwara S."/>
            <person name="Wang Z.W."/>
            <person name="Zhang Y.Q."/>
            <person name="Mitsuda N."/>
            <person name="Wang M."/>
            <person name="Liu G.H."/>
            <person name="Pecoraro L."/>
            <person name="Huang H.X."/>
            <person name="Xiao X.J."/>
            <person name="Lin M."/>
            <person name="Wu X.Y."/>
            <person name="Wu W.L."/>
            <person name="Chen Y.Y."/>
            <person name="Chang S.B."/>
            <person name="Sakamoto S."/>
            <person name="Ohme-Takagi M."/>
            <person name="Yagi M."/>
            <person name="Zeng S.J."/>
            <person name="Shen C.Y."/>
            <person name="Yeh C.M."/>
            <person name="Luo Y.B."/>
            <person name="Tsai W.C."/>
            <person name="Van de Peer Y."/>
            <person name="Liu Z.J."/>
        </authorList>
    </citation>
    <scope>NUCLEOTIDE SEQUENCE [LARGE SCALE GENOMIC DNA]</scope>
    <source>
        <strain evidence="3">cv. Shenzhen</strain>
        <tissue evidence="2">Stem</tissue>
    </source>
</reference>
<accession>A0A2I0AMW5</accession>
<gene>
    <name evidence="2" type="ORF">AXF42_Ash002196</name>
</gene>
<dbReference type="EMBL" id="KZ451969">
    <property type="protein sequence ID" value="PKA56893.1"/>
    <property type="molecule type" value="Genomic_DNA"/>
</dbReference>
<evidence type="ECO:0008006" key="4">
    <source>
        <dbReference type="Google" id="ProtNLM"/>
    </source>
</evidence>
<keyword evidence="3" id="KW-1185">Reference proteome</keyword>
<dbReference type="AlphaFoldDB" id="A0A2I0AMW5"/>
<feature type="region of interest" description="Disordered" evidence="1">
    <location>
        <begin position="1"/>
        <end position="43"/>
    </location>
</feature>
<sequence length="170" mass="19302">MKATTARKVRANTRESTKKPDQTPFGFKSGSTATTIDKGKKPMSRSAFASKPISVTYFVCRKTGHYMSQCPQRVLFLSHKTKAENEEEMEDSVEEDDVDPMEEVASIVEEDIGSSQLALMKCIIATPKVDLDWRRTANFHMYFRCGDIHCKLIIDSDSCMNILQRLPLRE</sequence>
<evidence type="ECO:0000313" key="2">
    <source>
        <dbReference type="EMBL" id="PKA56893.1"/>
    </source>
</evidence>
<name>A0A2I0AMW5_9ASPA</name>
<feature type="compositionally biased region" description="Basic residues" evidence="1">
    <location>
        <begin position="1"/>
        <end position="11"/>
    </location>
</feature>
<protein>
    <recommendedName>
        <fullName evidence="4">CCHC-type domain-containing protein</fullName>
    </recommendedName>
</protein>
<dbReference type="Proteomes" id="UP000236161">
    <property type="component" value="Unassembled WGS sequence"/>
</dbReference>
<dbReference type="OrthoDB" id="1739763at2759"/>
<evidence type="ECO:0000313" key="3">
    <source>
        <dbReference type="Proteomes" id="UP000236161"/>
    </source>
</evidence>
<feature type="compositionally biased region" description="Basic and acidic residues" evidence="1">
    <location>
        <begin position="12"/>
        <end position="21"/>
    </location>
</feature>